<dbReference type="GeneID" id="19209558"/>
<accession>A0A5M3MBM5</accession>
<name>A0A5M3MBM5_CONPW</name>
<comment type="caution">
    <text evidence="2">The sequence shown here is derived from an EMBL/GenBank/DDBJ whole genome shotgun (WGS) entry which is preliminary data.</text>
</comment>
<dbReference type="Proteomes" id="UP000053558">
    <property type="component" value="Unassembled WGS sequence"/>
</dbReference>
<dbReference type="EMBL" id="JH711587">
    <property type="protein sequence ID" value="EIW76031.1"/>
    <property type="molecule type" value="Genomic_DNA"/>
</dbReference>
<dbReference type="RefSeq" id="XP_007774016.1">
    <property type="nucleotide sequence ID" value="XM_007775826.1"/>
</dbReference>
<evidence type="ECO:0000256" key="1">
    <source>
        <dbReference type="SAM" id="MobiDB-lite"/>
    </source>
</evidence>
<proteinExistence type="predicted"/>
<evidence type="ECO:0000313" key="2">
    <source>
        <dbReference type="EMBL" id="EIW76031.1"/>
    </source>
</evidence>
<keyword evidence="3" id="KW-1185">Reference proteome</keyword>
<gene>
    <name evidence="2" type="ORF">CONPUDRAFT_77047</name>
</gene>
<dbReference type="AlphaFoldDB" id="A0A5M3MBM5"/>
<evidence type="ECO:0000313" key="3">
    <source>
        <dbReference type="Proteomes" id="UP000053558"/>
    </source>
</evidence>
<dbReference type="KEGG" id="cput:CONPUDRAFT_77047"/>
<feature type="region of interest" description="Disordered" evidence="1">
    <location>
        <begin position="181"/>
        <end position="200"/>
    </location>
</feature>
<organism evidence="2 3">
    <name type="scientific">Coniophora puteana (strain RWD-64-598)</name>
    <name type="common">Brown rot fungus</name>
    <dbReference type="NCBI Taxonomy" id="741705"/>
    <lineage>
        <taxon>Eukaryota</taxon>
        <taxon>Fungi</taxon>
        <taxon>Dikarya</taxon>
        <taxon>Basidiomycota</taxon>
        <taxon>Agaricomycotina</taxon>
        <taxon>Agaricomycetes</taxon>
        <taxon>Agaricomycetidae</taxon>
        <taxon>Boletales</taxon>
        <taxon>Coniophorineae</taxon>
        <taxon>Coniophoraceae</taxon>
        <taxon>Coniophora</taxon>
    </lineage>
</organism>
<reference evidence="3" key="1">
    <citation type="journal article" date="2012" name="Science">
        <title>The Paleozoic origin of enzymatic lignin decomposition reconstructed from 31 fungal genomes.</title>
        <authorList>
            <person name="Floudas D."/>
            <person name="Binder M."/>
            <person name="Riley R."/>
            <person name="Barry K."/>
            <person name="Blanchette R.A."/>
            <person name="Henrissat B."/>
            <person name="Martinez A.T."/>
            <person name="Otillar R."/>
            <person name="Spatafora J.W."/>
            <person name="Yadav J.S."/>
            <person name="Aerts A."/>
            <person name="Benoit I."/>
            <person name="Boyd A."/>
            <person name="Carlson A."/>
            <person name="Copeland A."/>
            <person name="Coutinho P.M."/>
            <person name="de Vries R.P."/>
            <person name="Ferreira P."/>
            <person name="Findley K."/>
            <person name="Foster B."/>
            <person name="Gaskell J."/>
            <person name="Glotzer D."/>
            <person name="Gorecki P."/>
            <person name="Heitman J."/>
            <person name="Hesse C."/>
            <person name="Hori C."/>
            <person name="Igarashi K."/>
            <person name="Jurgens J.A."/>
            <person name="Kallen N."/>
            <person name="Kersten P."/>
            <person name="Kohler A."/>
            <person name="Kuees U."/>
            <person name="Kumar T.K.A."/>
            <person name="Kuo A."/>
            <person name="LaButti K."/>
            <person name="Larrondo L.F."/>
            <person name="Lindquist E."/>
            <person name="Ling A."/>
            <person name="Lombard V."/>
            <person name="Lucas S."/>
            <person name="Lundell T."/>
            <person name="Martin R."/>
            <person name="McLaughlin D.J."/>
            <person name="Morgenstern I."/>
            <person name="Morin E."/>
            <person name="Murat C."/>
            <person name="Nagy L.G."/>
            <person name="Nolan M."/>
            <person name="Ohm R.A."/>
            <person name="Patyshakuliyeva A."/>
            <person name="Rokas A."/>
            <person name="Ruiz-Duenas F.J."/>
            <person name="Sabat G."/>
            <person name="Salamov A."/>
            <person name="Samejima M."/>
            <person name="Schmutz J."/>
            <person name="Slot J.C."/>
            <person name="St John F."/>
            <person name="Stenlid J."/>
            <person name="Sun H."/>
            <person name="Sun S."/>
            <person name="Syed K."/>
            <person name="Tsang A."/>
            <person name="Wiebenga A."/>
            <person name="Young D."/>
            <person name="Pisabarro A."/>
            <person name="Eastwood D.C."/>
            <person name="Martin F."/>
            <person name="Cullen D."/>
            <person name="Grigoriev I.V."/>
            <person name="Hibbett D.S."/>
        </authorList>
    </citation>
    <scope>NUCLEOTIDE SEQUENCE [LARGE SCALE GENOMIC DNA]</scope>
    <source>
        <strain evidence="3">RWD-64-598 SS2</strain>
    </source>
</reference>
<sequence>MVKTTFSHKIDPCVAKITQRTGCSALYLVTCDKVTDQYWPCSFASPRLEAAIAVPVQAQSTGTGNALQLAGLLYQREQCQHHEKVNPGYGIAKTLRSSCGVPYNQLPSMMEWVNYNKWAIHYGVKLHGFPGGVIKSPTTISTVPLLAEVKAALREGQCFWCKLEPDKWEAQKAAGDSVGLDATGIDSTAPTGPPIDGHALDYQPSGQLELGFVTSEAFSAKAPPAKSGSWLHIV</sequence>
<protein>
    <submittedName>
        <fullName evidence="2">Uncharacterized protein</fullName>
    </submittedName>
</protein>